<organism evidence="4 5">
    <name type="scientific">Acinetobacter baylyi (strain ATCC 33305 / BD413 / ADP1)</name>
    <dbReference type="NCBI Taxonomy" id="62977"/>
    <lineage>
        <taxon>Bacteria</taxon>
        <taxon>Pseudomonadati</taxon>
        <taxon>Pseudomonadota</taxon>
        <taxon>Gammaproteobacteria</taxon>
        <taxon>Moraxellales</taxon>
        <taxon>Moraxellaceae</taxon>
        <taxon>Acinetobacter</taxon>
    </lineage>
</organism>
<dbReference type="PANTHER" id="PTHR30466:SF11">
    <property type="entry name" value="FLAVIN-DEPENDENT MONOOXYGENASE, REDUCTASE SUBUNIT HSAB"/>
    <property type="match status" value="1"/>
</dbReference>
<dbReference type="InterPro" id="IPR002563">
    <property type="entry name" value="Flavin_Rdtase-like_dom"/>
</dbReference>
<dbReference type="SUPFAM" id="SSF50475">
    <property type="entry name" value="FMN-binding split barrel"/>
    <property type="match status" value="1"/>
</dbReference>
<dbReference type="eggNOG" id="COG1853">
    <property type="taxonomic scope" value="Bacteria"/>
</dbReference>
<dbReference type="GO" id="GO:0042602">
    <property type="term" value="F:riboflavin reductase (NADPH) activity"/>
    <property type="evidence" value="ECO:0007669"/>
    <property type="project" value="TreeGrafter"/>
</dbReference>
<evidence type="ECO:0000313" key="5">
    <source>
        <dbReference type="Proteomes" id="UP000000430"/>
    </source>
</evidence>
<sequence>MKLMCNSRNALHMPYKQANVIKSEQFSPGNYEDYTMSVEAQLQSRLSHTTDLIDTYQSIDIARFKQSMRHIASPVGVVTTHQGDLRHGLTATAICSVSMEPPSMLVCVNRNASAEQIIARSGSFAINMLTDEQHGIARLFSTPGTTPEQRYTEGEWHTLVTGSPILKGAVAAFDCVVEECIQSGTHHLYIGRVLAAEYLDQNILLYRDGLFRKLERII</sequence>
<proteinExistence type="inferred from homology"/>
<dbReference type="Gene3D" id="2.30.110.10">
    <property type="entry name" value="Electron Transport, Fmn-binding Protein, Chain A"/>
    <property type="match status" value="1"/>
</dbReference>
<dbReference type="InterPro" id="IPR050268">
    <property type="entry name" value="NADH-dep_flavin_reductase"/>
</dbReference>
<dbReference type="Pfam" id="PF01613">
    <property type="entry name" value="Flavin_Reduct"/>
    <property type="match status" value="1"/>
</dbReference>
<dbReference type="PANTHER" id="PTHR30466">
    <property type="entry name" value="FLAVIN REDUCTASE"/>
    <property type="match status" value="1"/>
</dbReference>
<keyword evidence="2" id="KW-0560">Oxidoreductase</keyword>
<name>Q6FBA2_ACIAD</name>
<evidence type="ECO:0000259" key="3">
    <source>
        <dbReference type="SMART" id="SM00903"/>
    </source>
</evidence>
<protein>
    <submittedName>
        <fullName evidence="4">Putative flavoprotein oxidoreductase</fullName>
    </submittedName>
</protein>
<evidence type="ECO:0000313" key="4">
    <source>
        <dbReference type="EMBL" id="CAG68661.1"/>
    </source>
</evidence>
<comment type="similarity">
    <text evidence="1">Belongs to the non-flavoprotein flavin reductase family.</text>
</comment>
<accession>Q6FBA2</accession>
<feature type="domain" description="Flavin reductase like" evidence="3">
    <location>
        <begin position="68"/>
        <end position="213"/>
    </location>
</feature>
<evidence type="ECO:0000256" key="2">
    <source>
        <dbReference type="ARBA" id="ARBA00023002"/>
    </source>
</evidence>
<dbReference type="KEGG" id="aci:ACIAD1827"/>
<dbReference type="Proteomes" id="UP000000430">
    <property type="component" value="Chromosome"/>
</dbReference>
<dbReference type="AlphaFoldDB" id="Q6FBA2"/>
<evidence type="ECO:0000256" key="1">
    <source>
        <dbReference type="ARBA" id="ARBA00008898"/>
    </source>
</evidence>
<dbReference type="GO" id="GO:0010181">
    <property type="term" value="F:FMN binding"/>
    <property type="evidence" value="ECO:0007669"/>
    <property type="project" value="InterPro"/>
</dbReference>
<dbReference type="EMBL" id="CR543861">
    <property type="protein sequence ID" value="CAG68661.1"/>
    <property type="molecule type" value="Genomic_DNA"/>
</dbReference>
<dbReference type="STRING" id="202950.GCA_001485005_03241"/>
<dbReference type="InterPro" id="IPR012349">
    <property type="entry name" value="Split_barrel_FMN-bd"/>
</dbReference>
<reference evidence="4 5" key="1">
    <citation type="journal article" date="2004" name="Nucleic Acids Res.">
        <title>Unique features revealed by the genome sequence of Acinetobacter sp. ADP1, a versatile and naturally transformation competent bacterium.</title>
        <authorList>
            <person name="Barbe V."/>
            <person name="Vallenet D."/>
            <person name="Fonknechten N."/>
            <person name="Kreimeyer A."/>
            <person name="Oztas S."/>
            <person name="Labarre L."/>
            <person name="Cruveiller S."/>
            <person name="Robert C."/>
            <person name="Duprat S."/>
            <person name="Wincker P."/>
            <person name="Ornston L.N."/>
            <person name="Weissenbach J."/>
            <person name="Marliere P."/>
            <person name="Cohen G.N."/>
            <person name="Medigue C."/>
        </authorList>
    </citation>
    <scope>NUCLEOTIDE SEQUENCE [LARGE SCALE GENOMIC DNA]</scope>
    <source>
        <strain evidence="5">ATCC 33305 / BD413 / ADP1</strain>
    </source>
</reference>
<dbReference type="SMART" id="SM00903">
    <property type="entry name" value="Flavin_Reduct"/>
    <property type="match status" value="1"/>
</dbReference>
<dbReference type="HOGENOM" id="CLU_059021_2_1_6"/>
<gene>
    <name evidence="4" type="ordered locus">ACIAD1827</name>
</gene>